<dbReference type="InterPro" id="IPR038670">
    <property type="entry name" value="HslJ-like_sf"/>
</dbReference>
<dbReference type="Pfam" id="PF03724">
    <property type="entry name" value="META"/>
    <property type="match status" value="1"/>
</dbReference>
<dbReference type="Gene3D" id="2.40.128.270">
    <property type="match status" value="1"/>
</dbReference>
<evidence type="ECO:0000256" key="1">
    <source>
        <dbReference type="SAM" id="SignalP"/>
    </source>
</evidence>
<evidence type="ECO:0000259" key="2">
    <source>
        <dbReference type="Pfam" id="PF03724"/>
    </source>
</evidence>
<accession>A0ABW5KB63</accession>
<keyword evidence="4" id="KW-1185">Reference proteome</keyword>
<dbReference type="PANTHER" id="PTHR35535">
    <property type="entry name" value="HEAT SHOCK PROTEIN HSLJ"/>
    <property type="match status" value="1"/>
</dbReference>
<sequence length="140" mass="15903">MKNILKSLAFVFGLLIMLNCSSRNQVSEQINRKWMLIEFQDYTKDFLMKKGANLDLSTRDQYGANMGCNRIFMKADFKGDGTVAFSGIGSTMMYCQDAMKLEEAFGKAFPTMVHYKIEGHFLTLKSKDGSSMKFVAADWD</sequence>
<gene>
    <name evidence="3" type="ORF">ACFSO8_08305</name>
</gene>
<protein>
    <submittedName>
        <fullName evidence="3">META domain-containing protein</fullName>
    </submittedName>
</protein>
<keyword evidence="1" id="KW-0732">Signal</keyword>
<organism evidence="3 4">
    <name type="scientific">Kaistella montana</name>
    <dbReference type="NCBI Taxonomy" id="1849733"/>
    <lineage>
        <taxon>Bacteria</taxon>
        <taxon>Pseudomonadati</taxon>
        <taxon>Bacteroidota</taxon>
        <taxon>Flavobacteriia</taxon>
        <taxon>Flavobacteriales</taxon>
        <taxon>Weeksellaceae</taxon>
        <taxon>Chryseobacterium group</taxon>
        <taxon>Kaistella</taxon>
    </lineage>
</organism>
<reference evidence="4" key="1">
    <citation type="journal article" date="2019" name="Int. J. Syst. Evol. Microbiol.">
        <title>The Global Catalogue of Microorganisms (GCM) 10K type strain sequencing project: providing services to taxonomists for standard genome sequencing and annotation.</title>
        <authorList>
            <consortium name="The Broad Institute Genomics Platform"/>
            <consortium name="The Broad Institute Genome Sequencing Center for Infectious Disease"/>
            <person name="Wu L."/>
            <person name="Ma J."/>
        </authorList>
    </citation>
    <scope>NUCLEOTIDE SEQUENCE [LARGE SCALE GENOMIC DNA]</scope>
    <source>
        <strain evidence="4">KCTC 52204</strain>
    </source>
</reference>
<dbReference type="Proteomes" id="UP001597394">
    <property type="component" value="Unassembled WGS sequence"/>
</dbReference>
<feature type="signal peptide" evidence="1">
    <location>
        <begin position="1"/>
        <end position="22"/>
    </location>
</feature>
<feature type="chain" id="PRO_5046047813" evidence="1">
    <location>
        <begin position="23"/>
        <end position="140"/>
    </location>
</feature>
<proteinExistence type="predicted"/>
<dbReference type="InterPro" id="IPR005184">
    <property type="entry name" value="DUF306_Meta_HslJ"/>
</dbReference>
<dbReference type="PANTHER" id="PTHR35535:SF2">
    <property type="entry name" value="DUF306 DOMAIN-CONTAINING PROTEIN"/>
    <property type="match status" value="1"/>
</dbReference>
<evidence type="ECO:0000313" key="3">
    <source>
        <dbReference type="EMBL" id="MFD2545460.1"/>
    </source>
</evidence>
<evidence type="ECO:0000313" key="4">
    <source>
        <dbReference type="Proteomes" id="UP001597394"/>
    </source>
</evidence>
<name>A0ABW5KB63_9FLAO</name>
<feature type="domain" description="DUF306" evidence="2">
    <location>
        <begin position="31"/>
        <end position="134"/>
    </location>
</feature>
<dbReference type="RefSeq" id="WP_380265422.1">
    <property type="nucleotide sequence ID" value="NZ_JBHULG010000002.1"/>
</dbReference>
<dbReference type="EMBL" id="JBHULG010000002">
    <property type="protein sequence ID" value="MFD2545460.1"/>
    <property type="molecule type" value="Genomic_DNA"/>
</dbReference>
<dbReference type="InterPro" id="IPR053147">
    <property type="entry name" value="Hsp_HslJ-like"/>
</dbReference>
<comment type="caution">
    <text evidence="3">The sequence shown here is derived from an EMBL/GenBank/DDBJ whole genome shotgun (WGS) entry which is preliminary data.</text>
</comment>